<dbReference type="Pfam" id="PF07859">
    <property type="entry name" value="Abhydrolase_3"/>
    <property type="match status" value="1"/>
</dbReference>
<evidence type="ECO:0000313" key="3">
    <source>
        <dbReference type="EMBL" id="GEN98745.1"/>
    </source>
</evidence>
<dbReference type="InterPro" id="IPR013094">
    <property type="entry name" value="AB_hydrolase_3"/>
</dbReference>
<dbReference type="PANTHER" id="PTHR48081">
    <property type="entry name" value="AB HYDROLASE SUPERFAMILY PROTEIN C4A8.06C"/>
    <property type="match status" value="1"/>
</dbReference>
<keyword evidence="4" id="KW-1185">Reference proteome</keyword>
<feature type="domain" description="Alpha/beta hydrolase fold-3" evidence="2">
    <location>
        <begin position="117"/>
        <end position="325"/>
    </location>
</feature>
<sequence length="352" mass="37206">MKLSRRDLHRIVLGIGAVALVPVAARQAIVLGAKMAAPDPLALVDPELLPAARMLMERGFPPMTREALPAIRAGWVTPPLLPAPEVVQKTIPGPAGAPPVPIELISPGPSARLRPAILHIHGGGMISGRARHLTAFCQSLAAEFGAVVVNVDYRLSPETPFPGPVLDNYAALEWMAANAQSLGIDPARIAIIGESAGGGLAAMVALMARDRGKVPLCQIVLIYPMLDDRTGSMRAVPPQIGRIGWTAEENRFGWSSFLGAPAGSEKVPRGSVPARERNLAGLPPTFIGVGTLDLFADEDIAFSRRLIAAGVKTNLHVTPGAWHGFDIFVPEARVSRAFTAAWKADLRSAFGS</sequence>
<dbReference type="InterPro" id="IPR050300">
    <property type="entry name" value="GDXG_lipolytic_enzyme"/>
</dbReference>
<reference evidence="3 4" key="1">
    <citation type="submission" date="2019-07" db="EMBL/GenBank/DDBJ databases">
        <title>Whole genome shotgun sequence of Novosphingobium sediminis NBRC 106119.</title>
        <authorList>
            <person name="Hosoyama A."/>
            <person name="Uohara A."/>
            <person name="Ohji S."/>
            <person name="Ichikawa N."/>
        </authorList>
    </citation>
    <scope>NUCLEOTIDE SEQUENCE [LARGE SCALE GENOMIC DNA]</scope>
    <source>
        <strain evidence="3 4">NBRC 106119</strain>
    </source>
</reference>
<evidence type="ECO:0000259" key="2">
    <source>
        <dbReference type="Pfam" id="PF07859"/>
    </source>
</evidence>
<dbReference type="RefSeq" id="WP_147158130.1">
    <property type="nucleotide sequence ID" value="NZ_BJYR01000003.1"/>
</dbReference>
<keyword evidence="1" id="KW-0378">Hydrolase</keyword>
<dbReference type="EMBL" id="BJYR01000003">
    <property type="protein sequence ID" value="GEN98745.1"/>
    <property type="molecule type" value="Genomic_DNA"/>
</dbReference>
<dbReference type="OrthoDB" id="9806180at2"/>
<name>A0A512AGA9_9SPHN</name>
<dbReference type="Gene3D" id="3.40.50.1820">
    <property type="entry name" value="alpha/beta hydrolase"/>
    <property type="match status" value="1"/>
</dbReference>
<proteinExistence type="predicted"/>
<comment type="caution">
    <text evidence="3">The sequence shown here is derived from an EMBL/GenBank/DDBJ whole genome shotgun (WGS) entry which is preliminary data.</text>
</comment>
<evidence type="ECO:0000256" key="1">
    <source>
        <dbReference type="ARBA" id="ARBA00022801"/>
    </source>
</evidence>
<evidence type="ECO:0000313" key="4">
    <source>
        <dbReference type="Proteomes" id="UP000321464"/>
    </source>
</evidence>
<dbReference type="Proteomes" id="UP000321464">
    <property type="component" value="Unassembled WGS sequence"/>
</dbReference>
<protein>
    <recommendedName>
        <fullName evidence="2">Alpha/beta hydrolase fold-3 domain-containing protein</fullName>
    </recommendedName>
</protein>
<dbReference type="AlphaFoldDB" id="A0A512AGA9"/>
<dbReference type="SUPFAM" id="SSF53474">
    <property type="entry name" value="alpha/beta-Hydrolases"/>
    <property type="match status" value="1"/>
</dbReference>
<dbReference type="PANTHER" id="PTHR48081:SF8">
    <property type="entry name" value="ALPHA_BETA HYDROLASE FOLD-3 DOMAIN-CONTAINING PROTEIN-RELATED"/>
    <property type="match status" value="1"/>
</dbReference>
<accession>A0A512AGA9</accession>
<organism evidence="3 4">
    <name type="scientific">Novosphingobium sediminis</name>
    <dbReference type="NCBI Taxonomy" id="707214"/>
    <lineage>
        <taxon>Bacteria</taxon>
        <taxon>Pseudomonadati</taxon>
        <taxon>Pseudomonadota</taxon>
        <taxon>Alphaproteobacteria</taxon>
        <taxon>Sphingomonadales</taxon>
        <taxon>Sphingomonadaceae</taxon>
        <taxon>Novosphingobium</taxon>
    </lineage>
</organism>
<dbReference type="GO" id="GO:0016787">
    <property type="term" value="F:hydrolase activity"/>
    <property type="evidence" value="ECO:0007669"/>
    <property type="project" value="UniProtKB-KW"/>
</dbReference>
<dbReference type="InterPro" id="IPR029058">
    <property type="entry name" value="AB_hydrolase_fold"/>
</dbReference>
<gene>
    <name evidence="3" type="ORF">NSE01_05780</name>
</gene>